<protein>
    <recommendedName>
        <fullName evidence="1">DUF8198 domain-containing protein</fullName>
    </recommendedName>
</protein>
<feature type="domain" description="DUF8198" evidence="1">
    <location>
        <begin position="28"/>
        <end position="240"/>
    </location>
</feature>
<dbReference type="KEGG" id="thes:FHQ07_00425"/>
<dbReference type="NCBIfam" id="NF047641">
    <property type="entry name" value="FFLEE_fam"/>
    <property type="match status" value="1"/>
</dbReference>
<gene>
    <name evidence="2" type="ORF">FHQ07_00425</name>
</gene>
<name>A0A5B7ZQ93_9GAMM</name>
<dbReference type="InterPro" id="IPR058063">
    <property type="entry name" value="FFLEE_fam"/>
</dbReference>
<keyword evidence="3" id="KW-1185">Reference proteome</keyword>
<organism evidence="2 3">
    <name type="scientific">Thermomonas aquatica</name>
    <dbReference type="NCBI Taxonomy" id="2202149"/>
    <lineage>
        <taxon>Bacteria</taxon>
        <taxon>Pseudomonadati</taxon>
        <taxon>Pseudomonadota</taxon>
        <taxon>Gammaproteobacteria</taxon>
        <taxon>Lysobacterales</taxon>
        <taxon>Lysobacteraceae</taxon>
        <taxon>Thermomonas</taxon>
    </lineage>
</organism>
<dbReference type="Proteomes" id="UP000308149">
    <property type="component" value="Chromosome"/>
</dbReference>
<dbReference type="Pfam" id="PF26621">
    <property type="entry name" value="DUF8198"/>
    <property type="match status" value="1"/>
</dbReference>
<accession>A0A5B7ZQ93</accession>
<dbReference type="InterPro" id="IPR058511">
    <property type="entry name" value="DUF8198"/>
</dbReference>
<dbReference type="EMBL" id="CP040871">
    <property type="protein sequence ID" value="QDA55892.1"/>
    <property type="molecule type" value="Genomic_DNA"/>
</dbReference>
<evidence type="ECO:0000259" key="1">
    <source>
        <dbReference type="Pfam" id="PF26621"/>
    </source>
</evidence>
<dbReference type="OrthoDB" id="7957365at2"/>
<dbReference type="AlphaFoldDB" id="A0A5B7ZQ93"/>
<dbReference type="RefSeq" id="WP_139714781.1">
    <property type="nucleotide sequence ID" value="NZ_CP040871.1"/>
</dbReference>
<evidence type="ECO:0000313" key="3">
    <source>
        <dbReference type="Proteomes" id="UP000308149"/>
    </source>
</evidence>
<proteinExistence type="predicted"/>
<sequence>MPAGRAHVQSDPTERLARRLACHQALYDPAREPRNRSRWLKPLQAWQAQRLERSFAGFLQDPARRPAARFFLTDVYGDHDFTRRDADIARVIPMMQKLLPAALLKTVADGIELGALTHAFDLRMADALQALGGRRRGIDDGLYARAYRDVGLPRLRGRQIALIGDVGEGLAAALRMPGVGALLRLSRLPAKAAGLGELQTFLERGFAAFEGLGDARAFLADIRGNETLTMQRLFAGDADPFRG</sequence>
<reference evidence="2 3" key="1">
    <citation type="submission" date="2019-06" db="EMBL/GenBank/DDBJ databases">
        <title>Thermomonas aquatica sp. nov., isolated from an industrial wastewater treatment plant.</title>
        <authorList>
            <person name="Jeon J.H."/>
            <person name="Park D.-S."/>
        </authorList>
    </citation>
    <scope>NUCLEOTIDE SEQUENCE [LARGE SCALE GENOMIC DNA]</scope>
    <source>
        <strain evidence="2 3">SY21</strain>
    </source>
</reference>
<evidence type="ECO:0000313" key="2">
    <source>
        <dbReference type="EMBL" id="QDA55892.1"/>
    </source>
</evidence>